<sequence>MKRHIITLGAPTTAGGTVLMASAHGSINRKNIALEGDPIFCPVCNSKGKIKCVEPRISETWNERKVALEHDLCICGCAVPPRLVANQCLRYQMIGGTASAGMSSRLADTVSPSGSHAPASSVPNYDLFFVLQDKDTGESLAGVPYKITLESGRVVKGKSDMGGKTQHIYSDQPEMAILEAPYYDEDSAQAYLCNGSDACDC</sequence>
<proteinExistence type="predicted"/>
<evidence type="ECO:0008006" key="3">
    <source>
        <dbReference type="Google" id="ProtNLM"/>
    </source>
</evidence>
<organism evidence="1 2">
    <name type="scientific">Pseudoduganella danionis</name>
    <dbReference type="NCBI Taxonomy" id="1890295"/>
    <lineage>
        <taxon>Bacteria</taxon>
        <taxon>Pseudomonadati</taxon>
        <taxon>Pseudomonadota</taxon>
        <taxon>Betaproteobacteria</taxon>
        <taxon>Burkholderiales</taxon>
        <taxon>Oxalobacteraceae</taxon>
        <taxon>Telluria group</taxon>
        <taxon>Pseudoduganella</taxon>
    </lineage>
</organism>
<dbReference type="EMBL" id="WNKW01000001">
    <property type="protein sequence ID" value="MTW31718.1"/>
    <property type="molecule type" value="Genomic_DNA"/>
</dbReference>
<dbReference type="Pfam" id="PF05488">
    <property type="entry name" value="PAAR_motif"/>
    <property type="match status" value="1"/>
</dbReference>
<evidence type="ECO:0000313" key="2">
    <source>
        <dbReference type="Proteomes" id="UP000735592"/>
    </source>
</evidence>
<protein>
    <recommendedName>
        <fullName evidence="3">PAAR domain-containing protein</fullName>
    </recommendedName>
</protein>
<keyword evidence="2" id="KW-1185">Reference proteome</keyword>
<evidence type="ECO:0000313" key="1">
    <source>
        <dbReference type="EMBL" id="MTW31718.1"/>
    </source>
</evidence>
<dbReference type="RefSeq" id="WP_155433065.1">
    <property type="nucleotide sequence ID" value="NZ_JBHLXK010000001.1"/>
</dbReference>
<reference evidence="1 2" key="1">
    <citation type="submission" date="2019-11" db="EMBL/GenBank/DDBJ databases">
        <title>Type strains purchased from KCTC, JCM and DSMZ.</title>
        <authorList>
            <person name="Lu H."/>
        </authorList>
    </citation>
    <scope>NUCLEOTIDE SEQUENCE [LARGE SCALE GENOMIC DNA]</scope>
    <source>
        <strain evidence="1 2">DSM 103461</strain>
    </source>
</reference>
<dbReference type="InterPro" id="IPR008727">
    <property type="entry name" value="PAAR_motif"/>
</dbReference>
<name>A0ABW9SI08_9BURK</name>
<dbReference type="CDD" id="cd14744">
    <property type="entry name" value="PAAR_CT_2"/>
    <property type="match status" value="1"/>
</dbReference>
<accession>A0ABW9SI08</accession>
<comment type="caution">
    <text evidence="1">The sequence shown here is derived from an EMBL/GenBank/DDBJ whole genome shotgun (WGS) entry which is preliminary data.</text>
</comment>
<dbReference type="Proteomes" id="UP000735592">
    <property type="component" value="Unassembled WGS sequence"/>
</dbReference>
<gene>
    <name evidence="1" type="ORF">GM655_02640</name>
</gene>